<dbReference type="AlphaFoldDB" id="A0A3R6G9D3"/>
<proteinExistence type="predicted"/>
<evidence type="ECO:0000256" key="1">
    <source>
        <dbReference type="SAM" id="MobiDB-lite"/>
    </source>
</evidence>
<organism evidence="2 3">
    <name type="scientific">Segatella copri</name>
    <dbReference type="NCBI Taxonomy" id="165179"/>
    <lineage>
        <taxon>Bacteria</taxon>
        <taxon>Pseudomonadati</taxon>
        <taxon>Bacteroidota</taxon>
        <taxon>Bacteroidia</taxon>
        <taxon>Bacteroidales</taxon>
        <taxon>Prevotellaceae</taxon>
        <taxon>Segatella</taxon>
    </lineage>
</organism>
<sequence length="156" mass="17661">MGKRSNGTRGTNSSSASKSRKASGGVSELDRRFPNWNINQFISKTPYGVEEAVIGSFHRVYGKKYSLSQEVGDIDKTFKELGEDVYVDINSSINTPQDFLNKQDVAKYMSSRNYDGIKALRYTDGNSERIMIVDGNHRFVAAKLNHERKVKMRIIE</sequence>
<comment type="caution">
    <text evidence="2">The sequence shown here is derived from an EMBL/GenBank/DDBJ whole genome shotgun (WGS) entry which is preliminary data.</text>
</comment>
<feature type="compositionally biased region" description="Polar residues" evidence="1">
    <location>
        <begin position="1"/>
        <end position="12"/>
    </location>
</feature>
<evidence type="ECO:0000313" key="2">
    <source>
        <dbReference type="EMBL" id="RHG64773.1"/>
    </source>
</evidence>
<feature type="compositionally biased region" description="Low complexity" evidence="1">
    <location>
        <begin position="13"/>
        <end position="26"/>
    </location>
</feature>
<dbReference type="RefSeq" id="WP_118201109.1">
    <property type="nucleotide sequence ID" value="NZ_QRIE01000005.1"/>
</dbReference>
<evidence type="ECO:0000313" key="3">
    <source>
        <dbReference type="Proteomes" id="UP000286501"/>
    </source>
</evidence>
<accession>A0A3R6G9D3</accession>
<name>A0A3R6G9D3_9BACT</name>
<feature type="region of interest" description="Disordered" evidence="1">
    <location>
        <begin position="1"/>
        <end position="26"/>
    </location>
</feature>
<dbReference type="EMBL" id="QRIN01000040">
    <property type="protein sequence ID" value="RHG64773.1"/>
    <property type="molecule type" value="Genomic_DNA"/>
</dbReference>
<reference evidence="2 3" key="1">
    <citation type="submission" date="2018-08" db="EMBL/GenBank/DDBJ databases">
        <title>A genome reference for cultivated species of the human gut microbiota.</title>
        <authorList>
            <person name="Zou Y."/>
            <person name="Xue W."/>
            <person name="Luo G."/>
        </authorList>
    </citation>
    <scope>NUCLEOTIDE SEQUENCE [LARGE SCALE GENOMIC DNA]</scope>
    <source>
        <strain evidence="2 3">AM22-1</strain>
    </source>
</reference>
<gene>
    <name evidence="2" type="ORF">DW250_10000</name>
</gene>
<protein>
    <recommendedName>
        <fullName evidence="4">ParB/Sulfiredoxin domain-containing protein</fullName>
    </recommendedName>
</protein>
<dbReference type="Proteomes" id="UP000286501">
    <property type="component" value="Unassembled WGS sequence"/>
</dbReference>
<evidence type="ECO:0008006" key="4">
    <source>
        <dbReference type="Google" id="ProtNLM"/>
    </source>
</evidence>